<evidence type="ECO:0000256" key="3">
    <source>
        <dbReference type="ARBA" id="ARBA00023163"/>
    </source>
</evidence>
<organism evidence="5 6">
    <name type="scientific">Paeniglutamicibacter kerguelensis</name>
    <dbReference type="NCBI Taxonomy" id="254788"/>
    <lineage>
        <taxon>Bacteria</taxon>
        <taxon>Bacillati</taxon>
        <taxon>Actinomycetota</taxon>
        <taxon>Actinomycetes</taxon>
        <taxon>Micrococcales</taxon>
        <taxon>Micrococcaceae</taxon>
        <taxon>Paeniglutamicibacter</taxon>
    </lineage>
</organism>
<evidence type="ECO:0000313" key="6">
    <source>
        <dbReference type="Proteomes" id="UP001296993"/>
    </source>
</evidence>
<dbReference type="EMBL" id="JAGIOF010000001">
    <property type="protein sequence ID" value="MBP2387927.1"/>
    <property type="molecule type" value="Genomic_DNA"/>
</dbReference>
<dbReference type="InterPro" id="IPR036388">
    <property type="entry name" value="WH-like_DNA-bd_sf"/>
</dbReference>
<accession>A0ABS4XHI6</accession>
<dbReference type="Gene3D" id="1.10.10.10">
    <property type="entry name" value="Winged helix-like DNA-binding domain superfamily/Winged helix DNA-binding domain"/>
    <property type="match status" value="1"/>
</dbReference>
<dbReference type="InterPro" id="IPR000524">
    <property type="entry name" value="Tscrpt_reg_HTH_GntR"/>
</dbReference>
<dbReference type="Gene3D" id="1.20.120.530">
    <property type="entry name" value="GntR ligand-binding domain-like"/>
    <property type="match status" value="1"/>
</dbReference>
<gene>
    <name evidence="5" type="ORF">JOF47_003438</name>
</gene>
<protein>
    <submittedName>
        <fullName evidence="5">DNA-binding GntR family transcriptional regulator</fullName>
    </submittedName>
</protein>
<keyword evidence="3" id="KW-0804">Transcription</keyword>
<feature type="domain" description="HTH gntR-type" evidence="4">
    <location>
        <begin position="7"/>
        <end position="74"/>
    </location>
</feature>
<dbReference type="SUPFAM" id="SSF46785">
    <property type="entry name" value="Winged helix' DNA-binding domain"/>
    <property type="match status" value="1"/>
</dbReference>
<reference evidence="5 6" key="1">
    <citation type="submission" date="2021-03" db="EMBL/GenBank/DDBJ databases">
        <title>Sequencing the genomes of 1000 actinobacteria strains.</title>
        <authorList>
            <person name="Klenk H.-P."/>
        </authorList>
    </citation>
    <scope>NUCLEOTIDE SEQUENCE [LARGE SCALE GENOMIC DNA]</scope>
    <source>
        <strain evidence="5 6">DSM 15797</strain>
    </source>
</reference>
<dbReference type="GO" id="GO:0003677">
    <property type="term" value="F:DNA binding"/>
    <property type="evidence" value="ECO:0007669"/>
    <property type="project" value="UniProtKB-KW"/>
</dbReference>
<dbReference type="Pfam" id="PF07729">
    <property type="entry name" value="FCD"/>
    <property type="match status" value="1"/>
</dbReference>
<evidence type="ECO:0000313" key="5">
    <source>
        <dbReference type="EMBL" id="MBP2387927.1"/>
    </source>
</evidence>
<dbReference type="SMART" id="SM00895">
    <property type="entry name" value="FCD"/>
    <property type="match status" value="1"/>
</dbReference>
<sequence>MMTSSKVSLVDRAYDLAKGRILSAQLMPDSVIDENALAAELGASKTPVRQALVRLSSEGFIRILPQRGTLVNRISANDIRHVYLLRALLEPAASEIAALKATAAQIAYLEDLDEVFQRSDENSPDLDTHSSIHVGIAALAGIPKMTKIIAELQDQMHWFLSVRAAEGGPMPPRHRHTELIDAIKSGDPHRARLITEESIARSRAQITSQMAQEQEYGLLTGKGDTR</sequence>
<dbReference type="InterPro" id="IPR011711">
    <property type="entry name" value="GntR_C"/>
</dbReference>
<dbReference type="PANTHER" id="PTHR43537">
    <property type="entry name" value="TRANSCRIPTIONAL REGULATOR, GNTR FAMILY"/>
    <property type="match status" value="1"/>
</dbReference>
<dbReference type="InterPro" id="IPR036390">
    <property type="entry name" value="WH_DNA-bd_sf"/>
</dbReference>
<dbReference type="SMART" id="SM00345">
    <property type="entry name" value="HTH_GNTR"/>
    <property type="match status" value="1"/>
</dbReference>
<evidence type="ECO:0000259" key="4">
    <source>
        <dbReference type="PROSITE" id="PS50949"/>
    </source>
</evidence>
<dbReference type="PROSITE" id="PS50949">
    <property type="entry name" value="HTH_GNTR"/>
    <property type="match status" value="1"/>
</dbReference>
<dbReference type="Pfam" id="PF00392">
    <property type="entry name" value="GntR"/>
    <property type="match status" value="1"/>
</dbReference>
<keyword evidence="1" id="KW-0805">Transcription regulation</keyword>
<dbReference type="RefSeq" id="WP_210000569.1">
    <property type="nucleotide sequence ID" value="NZ_BAAAJY010000001.1"/>
</dbReference>
<name>A0ABS4XHI6_9MICC</name>
<dbReference type="PANTHER" id="PTHR43537:SF45">
    <property type="entry name" value="GNTR FAMILY REGULATORY PROTEIN"/>
    <property type="match status" value="1"/>
</dbReference>
<evidence type="ECO:0000256" key="2">
    <source>
        <dbReference type="ARBA" id="ARBA00023125"/>
    </source>
</evidence>
<proteinExistence type="predicted"/>
<comment type="caution">
    <text evidence="5">The sequence shown here is derived from an EMBL/GenBank/DDBJ whole genome shotgun (WGS) entry which is preliminary data.</text>
</comment>
<keyword evidence="2 5" id="KW-0238">DNA-binding</keyword>
<keyword evidence="6" id="KW-1185">Reference proteome</keyword>
<dbReference type="Proteomes" id="UP001296993">
    <property type="component" value="Unassembled WGS sequence"/>
</dbReference>
<dbReference type="InterPro" id="IPR008920">
    <property type="entry name" value="TF_FadR/GntR_C"/>
</dbReference>
<dbReference type="SUPFAM" id="SSF48008">
    <property type="entry name" value="GntR ligand-binding domain-like"/>
    <property type="match status" value="1"/>
</dbReference>
<evidence type="ECO:0000256" key="1">
    <source>
        <dbReference type="ARBA" id="ARBA00023015"/>
    </source>
</evidence>